<comment type="caution">
    <text evidence="2">The sequence shown here is derived from an EMBL/GenBank/DDBJ whole genome shotgun (WGS) entry which is preliminary data.</text>
</comment>
<dbReference type="EMBL" id="AWFK01000003">
    <property type="protein sequence ID" value="KOA51641.1"/>
    <property type="molecule type" value="Genomic_DNA"/>
</dbReference>
<dbReference type="Pfam" id="PF01391">
    <property type="entry name" value="Collagen"/>
    <property type="match status" value="1"/>
</dbReference>
<dbReference type="Proteomes" id="UP000037239">
    <property type="component" value="Unassembled WGS sequence"/>
</dbReference>
<dbReference type="AlphaFoldDB" id="A0AB34TBT3"/>
<evidence type="ECO:0000313" key="2">
    <source>
        <dbReference type="EMBL" id="KOA51641.1"/>
    </source>
</evidence>
<evidence type="ECO:0000313" key="3">
    <source>
        <dbReference type="Proteomes" id="UP000037239"/>
    </source>
</evidence>
<evidence type="ECO:0000256" key="1">
    <source>
        <dbReference type="SAM" id="MobiDB-lite"/>
    </source>
</evidence>
<protein>
    <submittedName>
        <fullName evidence="2">Uncharacterized protein</fullName>
    </submittedName>
</protein>
<accession>A0AB34TBT3</accession>
<gene>
    <name evidence="2" type="ORF">BAAM0483_01330</name>
</gene>
<feature type="region of interest" description="Disordered" evidence="1">
    <location>
        <begin position="236"/>
        <end position="271"/>
    </location>
</feature>
<dbReference type="RefSeq" id="WP_052825770.1">
    <property type="nucleotide sequence ID" value="NZ_AWFK01000003.1"/>
</dbReference>
<organism evidence="2 3">
    <name type="scientific">Bifidobacterium animalis subsp. animalis MCC 0483</name>
    <dbReference type="NCBI Taxonomy" id="1365955"/>
    <lineage>
        <taxon>Bacteria</taxon>
        <taxon>Bacillati</taxon>
        <taxon>Actinomycetota</taxon>
        <taxon>Actinomycetes</taxon>
        <taxon>Bifidobacteriales</taxon>
        <taxon>Bifidobacteriaceae</taxon>
        <taxon>Bifidobacterium</taxon>
    </lineage>
</organism>
<reference evidence="2 3" key="1">
    <citation type="journal article" date="2015" name="Int J Genomics">
        <title>Comparative Genomics Revealed Genetic Diversity and Species/Strain-Level Differences in Carbohydrate Metabolism of Three Probiotic Bifidobacterial Species.</title>
        <authorList>
            <person name="Odamaki T."/>
            <person name="Horigome A."/>
            <person name="Sugahara H."/>
            <person name="Hashikura N."/>
            <person name="Minami J."/>
            <person name="Xiao J.Z."/>
            <person name="Abe F."/>
        </authorList>
    </citation>
    <scope>NUCLEOTIDE SEQUENCE [LARGE SCALE GENOMIC DNA]</scope>
    <source>
        <strain evidence="2 3">MCC 0483</strain>
    </source>
</reference>
<sequence>MAQHPIINPSAEMLPLRIASKALDTAKSMQTRKSASAYYTDIDGNGIIIGSNSADGINRYDPLTGDQTPLWDGVSQEELDAKASEILDGAKASADAQIKQVEATMDEISDAVASNTDAITIEQTLREEGDKAAQATVTAVKAETDKLKGDYADMATDVANAQADIVKLATQTGNLAETTIVRSVVEYAVGTGTTAPTSGWSTATPTVSGSQRAWMRTTVTYGDGRSETTNPVVVTGAAGATGPQGPQGAAGATGAQGPKGDTGATGPQGATGAQGVSVTAITPFYCIASSKPAQPTNKAPGGAWTTTEPAYVKDKSLYTCQRVDYSNGQWSWTSVQLSSSYGLASVALMTANGKNKRWVQRTAPSSADLQQSDEWWQTSSKPLETYWTGEPNNSPSVLVDHSDEVEHIYVWNGSRWNEQLLSAQYLIVPGTISAGLATADFFDGRVFRGGTFIISNERIQLNNQGLLMVDASGHPLVTLDAIGGTATFQDVHIIDGALSAPTVSGGTFNGGEYNILDSSGKLIASINSSGITFGDSLAYGYDSKLKRWTLTLDDALMSKGELSGVTVIGSTIATNREDKTGIKMTDAGLVAYKNKTPTFEITADGTILMDGGLTSNLTIKAPSVEGGVFTGATFQTSPSNAYCIRLTGGKLDAYNESGGKIVEIDTSGAGKAKFVGSFRTGSGDSYITMESQSGLYSGSGYIRGVIKNSDVWTIHADYSKTGNGTMITSSWGLNLLGDEFILAVRTSGFKALNITADTMSIAGNALYVNGQNLVPDEYTSAAFLSYSSGFQDYLGWQNNTSRCYAIKTGFMIVLQIEVSGKIPSSAEYTRVATLRPNWIPRRSINVPAAFNNGVQGTAFIIGEKADGTYTPGGVYFAQRSGSATNWCAATFVMFQSDLAAADADTAVAGSSVEAAQKLVTQGMTAAAAANLMNVPTASVTQ</sequence>
<dbReference type="InterPro" id="IPR008160">
    <property type="entry name" value="Collagen"/>
</dbReference>
<name>A0AB34TBT3_9BIFI</name>
<proteinExistence type="predicted"/>